<dbReference type="PROSITE" id="PS51186">
    <property type="entry name" value="GNAT"/>
    <property type="match status" value="1"/>
</dbReference>
<dbReference type="EMBL" id="JADKNH010000001">
    <property type="protein sequence ID" value="MBF4691813.1"/>
    <property type="molecule type" value="Genomic_DNA"/>
</dbReference>
<dbReference type="Proteomes" id="UP000614200">
    <property type="component" value="Unassembled WGS sequence"/>
</dbReference>
<keyword evidence="1" id="KW-0808">Transferase</keyword>
<evidence type="ECO:0000313" key="5">
    <source>
        <dbReference type="Proteomes" id="UP000614200"/>
    </source>
</evidence>
<evidence type="ECO:0000259" key="3">
    <source>
        <dbReference type="PROSITE" id="PS51186"/>
    </source>
</evidence>
<evidence type="ECO:0000256" key="2">
    <source>
        <dbReference type="ARBA" id="ARBA00023315"/>
    </source>
</evidence>
<keyword evidence="5" id="KW-1185">Reference proteome</keyword>
<sequence>MIRKVETSDAAVICEIYNYYVLNSISTFEEDAISIEGMIERINKVKALGLPWHVYEEEGKVIGYAYATKWKERSAYRFSIETSVYVDRHHAGKGIGSKLYEVIISQLRESGYHSIITGVSQPNESSQKLHEKFGFKKVAVIKEAGFKFNQWVDLTNWQLFL</sequence>
<feature type="domain" description="N-acetyltransferase" evidence="3">
    <location>
        <begin position="1"/>
        <end position="157"/>
    </location>
</feature>
<dbReference type="Gene3D" id="3.40.630.30">
    <property type="match status" value="1"/>
</dbReference>
<dbReference type="Pfam" id="PF13420">
    <property type="entry name" value="Acetyltransf_4"/>
    <property type="match status" value="1"/>
</dbReference>
<organism evidence="4 5">
    <name type="scientific">Fusibacter ferrireducens</name>
    <dbReference type="NCBI Taxonomy" id="2785058"/>
    <lineage>
        <taxon>Bacteria</taxon>
        <taxon>Bacillati</taxon>
        <taxon>Bacillota</taxon>
        <taxon>Clostridia</taxon>
        <taxon>Eubacteriales</taxon>
        <taxon>Eubacteriales Family XII. Incertae Sedis</taxon>
        <taxon>Fusibacter</taxon>
    </lineage>
</organism>
<gene>
    <name evidence="4" type="ORF">ISU02_01720</name>
</gene>
<protein>
    <submittedName>
        <fullName evidence="4">N-acetyltransferase</fullName>
    </submittedName>
</protein>
<name>A0ABR9ZMW7_9FIRM</name>
<proteinExistence type="predicted"/>
<dbReference type="PANTHER" id="PTHR43072">
    <property type="entry name" value="N-ACETYLTRANSFERASE"/>
    <property type="match status" value="1"/>
</dbReference>
<dbReference type="RefSeq" id="WP_194700044.1">
    <property type="nucleotide sequence ID" value="NZ_JADKNH010000001.1"/>
</dbReference>
<dbReference type="InterPro" id="IPR016181">
    <property type="entry name" value="Acyl_CoA_acyltransferase"/>
</dbReference>
<reference evidence="4 5" key="1">
    <citation type="submission" date="2020-11" db="EMBL/GenBank/DDBJ databases">
        <title>Fusibacter basophilias sp. nov.</title>
        <authorList>
            <person name="Qiu D."/>
        </authorList>
    </citation>
    <scope>NUCLEOTIDE SEQUENCE [LARGE SCALE GENOMIC DNA]</scope>
    <source>
        <strain evidence="4 5">Q10-2</strain>
    </source>
</reference>
<evidence type="ECO:0000313" key="4">
    <source>
        <dbReference type="EMBL" id="MBF4691813.1"/>
    </source>
</evidence>
<dbReference type="InterPro" id="IPR000182">
    <property type="entry name" value="GNAT_dom"/>
</dbReference>
<dbReference type="PANTHER" id="PTHR43072:SF23">
    <property type="entry name" value="UPF0039 PROTEIN C11D3.02C"/>
    <property type="match status" value="1"/>
</dbReference>
<keyword evidence="2" id="KW-0012">Acyltransferase</keyword>
<comment type="caution">
    <text evidence="4">The sequence shown here is derived from an EMBL/GenBank/DDBJ whole genome shotgun (WGS) entry which is preliminary data.</text>
</comment>
<dbReference type="CDD" id="cd04301">
    <property type="entry name" value="NAT_SF"/>
    <property type="match status" value="1"/>
</dbReference>
<dbReference type="SUPFAM" id="SSF55729">
    <property type="entry name" value="Acyl-CoA N-acyltransferases (Nat)"/>
    <property type="match status" value="1"/>
</dbReference>
<accession>A0ABR9ZMW7</accession>
<evidence type="ECO:0000256" key="1">
    <source>
        <dbReference type="ARBA" id="ARBA00022679"/>
    </source>
</evidence>